<keyword evidence="2" id="KW-1185">Reference proteome</keyword>
<evidence type="ECO:0000313" key="1">
    <source>
        <dbReference type="EMBL" id="PTU77312.1"/>
    </source>
</evidence>
<comment type="caution">
    <text evidence="1">The sequence shown here is derived from an EMBL/GenBank/DDBJ whole genome shotgun (WGS) entry which is preliminary data.</text>
</comment>
<gene>
    <name evidence="1" type="ORF">DBO86_20215</name>
</gene>
<proteinExistence type="predicted"/>
<evidence type="ECO:0008006" key="3">
    <source>
        <dbReference type="Google" id="ProtNLM"/>
    </source>
</evidence>
<name>A0A2T5PHU8_ECTOL</name>
<reference evidence="1 2" key="1">
    <citation type="submission" date="2018-04" db="EMBL/GenBank/DDBJ databases">
        <title>Pseudomonas sp. nov., isolated from mangrove soil.</title>
        <authorList>
            <person name="Chen C."/>
        </authorList>
    </citation>
    <scope>NUCLEOTIDE SEQUENCE [LARGE SCALE GENOMIC DNA]</scope>
    <source>
        <strain evidence="1 2">JCM 14246</strain>
    </source>
</reference>
<organism evidence="1 2">
    <name type="scientific">Ectopseudomonas oleovorans</name>
    <name type="common">Pseudomonas oleovorans</name>
    <dbReference type="NCBI Taxonomy" id="301"/>
    <lineage>
        <taxon>Bacteria</taxon>
        <taxon>Pseudomonadati</taxon>
        <taxon>Pseudomonadota</taxon>
        <taxon>Gammaproteobacteria</taxon>
        <taxon>Pseudomonadales</taxon>
        <taxon>Pseudomonadaceae</taxon>
        <taxon>Ectopseudomonas</taxon>
    </lineage>
</organism>
<protein>
    <recommendedName>
        <fullName evidence="3">Transcriptional regulator, AbiEi antitoxin, Type IV TA system</fullName>
    </recommendedName>
</protein>
<evidence type="ECO:0000313" key="2">
    <source>
        <dbReference type="Proteomes" id="UP000244052"/>
    </source>
</evidence>
<dbReference type="Pfam" id="PF19570">
    <property type="entry name" value="DUF6088"/>
    <property type="match status" value="1"/>
</dbReference>
<dbReference type="InterPro" id="IPR045738">
    <property type="entry name" value="DUF6088"/>
</dbReference>
<accession>A0A2T5PHU8</accession>
<dbReference type="EMBL" id="QASO01000119">
    <property type="protein sequence ID" value="PTU77312.1"/>
    <property type="molecule type" value="Genomic_DNA"/>
</dbReference>
<dbReference type="RefSeq" id="WP_108234654.1">
    <property type="nucleotide sequence ID" value="NZ_QASO01000119.1"/>
</dbReference>
<dbReference type="AlphaFoldDB" id="A0A2T5PHU8"/>
<dbReference type="Proteomes" id="UP000244052">
    <property type="component" value="Unassembled WGS sequence"/>
</dbReference>
<sequence>MSHLAENIMSVARAMPEGSMMSAKDFLNLGSSAAINNTLSRLAQGGRLQRVSRGVYVCPVQGRFGVRPPSTESVLQSIEARCGEMVVAHGAAEANALGLTTQVPIQEVFLTSGASRTLHLGSRCVELKHGNRWQLLLGTRPAGQVIRALAWLGPDAAPAALKQLHSRLLGAEWEAVCGARAALPTWLAQLISMPGLNQGGE</sequence>